<keyword evidence="7" id="KW-0418">Kinase</keyword>
<evidence type="ECO:0000256" key="8">
    <source>
        <dbReference type="ARBA" id="ARBA00022840"/>
    </source>
</evidence>
<dbReference type="GO" id="GO:0007165">
    <property type="term" value="P:signal transduction"/>
    <property type="evidence" value="ECO:0007669"/>
    <property type="project" value="InterPro"/>
</dbReference>
<evidence type="ECO:0000256" key="12">
    <source>
        <dbReference type="PROSITE-ProRule" id="PRU10141"/>
    </source>
</evidence>
<dbReference type="PANTHER" id="PTHR43895">
    <property type="entry name" value="CALCIUM/CALMODULIN-DEPENDENT PROTEIN KINASE KINASE-RELATED"/>
    <property type="match status" value="1"/>
</dbReference>
<feature type="domain" description="NAF" evidence="15">
    <location>
        <begin position="342"/>
        <end position="366"/>
    </location>
</feature>
<organism evidence="16 17">
    <name type="scientific">Phaseolus angularis</name>
    <name type="common">Azuki bean</name>
    <name type="synonym">Vigna angularis</name>
    <dbReference type="NCBI Taxonomy" id="3914"/>
    <lineage>
        <taxon>Eukaryota</taxon>
        <taxon>Viridiplantae</taxon>
        <taxon>Streptophyta</taxon>
        <taxon>Embryophyta</taxon>
        <taxon>Tracheophyta</taxon>
        <taxon>Spermatophyta</taxon>
        <taxon>Magnoliopsida</taxon>
        <taxon>eudicotyledons</taxon>
        <taxon>Gunneridae</taxon>
        <taxon>Pentapetalae</taxon>
        <taxon>rosids</taxon>
        <taxon>fabids</taxon>
        <taxon>Fabales</taxon>
        <taxon>Fabaceae</taxon>
        <taxon>Papilionoideae</taxon>
        <taxon>50 kb inversion clade</taxon>
        <taxon>NPAAA clade</taxon>
        <taxon>indigoferoid/millettioid clade</taxon>
        <taxon>Phaseoleae</taxon>
        <taxon>Vigna</taxon>
    </lineage>
</organism>
<dbReference type="InterPro" id="IPR017441">
    <property type="entry name" value="Protein_kinase_ATP_BS"/>
</dbReference>
<evidence type="ECO:0000256" key="3">
    <source>
        <dbReference type="ARBA" id="ARBA00012513"/>
    </source>
</evidence>
<keyword evidence="5" id="KW-0808">Transferase</keyword>
<dbReference type="Pfam" id="PF03822">
    <property type="entry name" value="NAF"/>
    <property type="match status" value="1"/>
</dbReference>
<dbReference type="Pfam" id="PF00069">
    <property type="entry name" value="Pkinase"/>
    <property type="match status" value="2"/>
</dbReference>
<dbReference type="PROSITE" id="PS00107">
    <property type="entry name" value="PROTEIN_KINASE_ATP"/>
    <property type="match status" value="1"/>
</dbReference>
<evidence type="ECO:0000259" key="15">
    <source>
        <dbReference type="PROSITE" id="PS50816"/>
    </source>
</evidence>
<evidence type="ECO:0000256" key="6">
    <source>
        <dbReference type="ARBA" id="ARBA00022741"/>
    </source>
</evidence>
<accession>A0A8T0K8D4</accession>
<dbReference type="CDD" id="cd12195">
    <property type="entry name" value="CIPK_C"/>
    <property type="match status" value="1"/>
</dbReference>
<keyword evidence="9" id="KW-0464">Manganese</keyword>
<comment type="caution">
    <text evidence="16">The sequence shown here is derived from an EMBL/GenBank/DDBJ whole genome shotgun (WGS) entry which is preliminary data.</text>
</comment>
<reference evidence="16 17" key="1">
    <citation type="submission" date="2020-05" db="EMBL/GenBank/DDBJ databases">
        <title>Vigna angularis (adzuki bean) Var. LongXiaoDou No. 4 denovo assembly.</title>
        <authorList>
            <person name="Xiang H."/>
        </authorList>
    </citation>
    <scope>NUCLEOTIDE SEQUENCE [LARGE SCALE GENOMIC DNA]</scope>
    <source>
        <tissue evidence="16">Leaf</tissue>
    </source>
</reference>
<evidence type="ECO:0000256" key="4">
    <source>
        <dbReference type="ARBA" id="ARBA00022527"/>
    </source>
</evidence>
<feature type="region of interest" description="Disordered" evidence="13">
    <location>
        <begin position="53"/>
        <end position="72"/>
    </location>
</feature>
<evidence type="ECO:0000256" key="13">
    <source>
        <dbReference type="SAM" id="MobiDB-lite"/>
    </source>
</evidence>
<dbReference type="GO" id="GO:0005524">
    <property type="term" value="F:ATP binding"/>
    <property type="evidence" value="ECO:0007669"/>
    <property type="project" value="UniProtKB-UniRule"/>
</dbReference>
<dbReference type="EMBL" id="JABFOF010000006">
    <property type="protein sequence ID" value="KAG2395960.1"/>
    <property type="molecule type" value="Genomic_DNA"/>
</dbReference>
<evidence type="ECO:0000256" key="2">
    <source>
        <dbReference type="ARBA" id="ARBA00006234"/>
    </source>
</evidence>
<gene>
    <name evidence="16" type="ORF">HKW66_Vig0066640</name>
</gene>
<evidence type="ECO:0000259" key="14">
    <source>
        <dbReference type="PROSITE" id="PS50011"/>
    </source>
</evidence>
<evidence type="ECO:0000256" key="7">
    <source>
        <dbReference type="ARBA" id="ARBA00022777"/>
    </source>
</evidence>
<comment type="catalytic activity">
    <reaction evidence="10">
        <text>L-threonyl-[protein] + ATP = O-phospho-L-threonyl-[protein] + ADP + H(+)</text>
        <dbReference type="Rhea" id="RHEA:46608"/>
        <dbReference type="Rhea" id="RHEA-COMP:11060"/>
        <dbReference type="Rhea" id="RHEA-COMP:11605"/>
        <dbReference type="ChEBI" id="CHEBI:15378"/>
        <dbReference type="ChEBI" id="CHEBI:30013"/>
        <dbReference type="ChEBI" id="CHEBI:30616"/>
        <dbReference type="ChEBI" id="CHEBI:61977"/>
        <dbReference type="ChEBI" id="CHEBI:456216"/>
        <dbReference type="EC" id="2.7.11.1"/>
    </reaction>
</comment>
<dbReference type="InterPro" id="IPR000719">
    <property type="entry name" value="Prot_kinase_dom"/>
</dbReference>
<comment type="cofactor">
    <cofactor evidence="1">
        <name>Mn(2+)</name>
        <dbReference type="ChEBI" id="CHEBI:29035"/>
    </cofactor>
</comment>
<dbReference type="PANTHER" id="PTHR43895:SF86">
    <property type="entry name" value="NON-SPECIFIC SERINE_THREONINE PROTEIN KINASE"/>
    <property type="match status" value="1"/>
</dbReference>
<dbReference type="PROSITE" id="PS50816">
    <property type="entry name" value="NAF"/>
    <property type="match status" value="1"/>
</dbReference>
<evidence type="ECO:0000256" key="5">
    <source>
        <dbReference type="ARBA" id="ARBA00022679"/>
    </source>
</evidence>
<dbReference type="FunFam" id="3.30.310.80:FF:000005">
    <property type="entry name" value="Non-specific serine/threonine protein kinase"/>
    <property type="match status" value="1"/>
</dbReference>
<evidence type="ECO:0000313" key="17">
    <source>
        <dbReference type="Proteomes" id="UP000743370"/>
    </source>
</evidence>
<evidence type="ECO:0000256" key="10">
    <source>
        <dbReference type="ARBA" id="ARBA00047899"/>
    </source>
</evidence>
<keyword evidence="4" id="KW-0723">Serine/threonine-protein kinase</keyword>
<dbReference type="AlphaFoldDB" id="A0A8T0K8D4"/>
<dbReference type="InterPro" id="IPR018451">
    <property type="entry name" value="NAF/FISL_domain"/>
</dbReference>
<comment type="similarity">
    <text evidence="2">Belongs to the protein kinase superfamily. CAMK Ser/Thr protein kinase family. SNF1 subfamily.</text>
</comment>
<dbReference type="Gene3D" id="3.30.310.80">
    <property type="entry name" value="Kinase associated domain 1, KA1"/>
    <property type="match status" value="1"/>
</dbReference>
<dbReference type="Proteomes" id="UP000743370">
    <property type="component" value="Unassembled WGS sequence"/>
</dbReference>
<dbReference type="PROSITE" id="PS50011">
    <property type="entry name" value="PROTEIN_KINASE_DOM"/>
    <property type="match status" value="1"/>
</dbReference>
<feature type="domain" description="Protein kinase" evidence="14">
    <location>
        <begin position="106"/>
        <end position="335"/>
    </location>
</feature>
<keyword evidence="8 12" id="KW-0067">ATP-binding</keyword>
<feature type="binding site" evidence="12">
    <location>
        <position position="135"/>
    </location>
    <ligand>
        <name>ATP</name>
        <dbReference type="ChEBI" id="CHEBI:30616"/>
    </ligand>
</feature>
<dbReference type="FunFam" id="3.30.200.20:FF:000096">
    <property type="entry name" value="Non-specific serine/threonine protein kinase"/>
    <property type="match status" value="1"/>
</dbReference>
<dbReference type="EC" id="2.7.11.1" evidence="3"/>
<proteinExistence type="inferred from homology"/>
<keyword evidence="6 12" id="KW-0547">Nucleotide-binding</keyword>
<dbReference type="InterPro" id="IPR004041">
    <property type="entry name" value="NAF_dom"/>
</dbReference>
<comment type="catalytic activity">
    <reaction evidence="11">
        <text>L-seryl-[protein] + ATP = O-phospho-L-seryl-[protein] + ADP + H(+)</text>
        <dbReference type="Rhea" id="RHEA:17989"/>
        <dbReference type="Rhea" id="RHEA-COMP:9863"/>
        <dbReference type="Rhea" id="RHEA-COMP:11604"/>
        <dbReference type="ChEBI" id="CHEBI:15378"/>
        <dbReference type="ChEBI" id="CHEBI:29999"/>
        <dbReference type="ChEBI" id="CHEBI:30616"/>
        <dbReference type="ChEBI" id="CHEBI:83421"/>
        <dbReference type="ChEBI" id="CHEBI:456216"/>
        <dbReference type="EC" id="2.7.11.1"/>
    </reaction>
</comment>
<dbReference type="GO" id="GO:0004674">
    <property type="term" value="F:protein serine/threonine kinase activity"/>
    <property type="evidence" value="ECO:0007669"/>
    <property type="project" value="UniProtKB-KW"/>
</dbReference>
<sequence length="466" mass="52350">MAVSSTVSPAIRSSGIYPSIPCNNHLCAWGNDAANEGSLWDKALSSSLCTKRNTPHAAKGDSSTQPPKPSRFPYTSLGFSKCSTLTKWRVGTESGGMEKKIVMQKYEIGRFLGQGNFAKVYHARNLKTGQSVAVKVINKEMMMMKEGMKDQIKREISVMRLVRHPNIVQLYEVMATKTKIYFAMELVKGGELFHKVSRGRLKEDVARKYFQQLIDAVDYCHSLGKDGLLHTICGTPAYVAPEVIKNKGYDGAKTDIWSCGVILYVLLAGFAPFNDRNLMEMYKKIIKADCQFPKWFSIDVKRLIYRILDPNPTSRISVAKIVVFDSSDSDGSPMSTKKESPLKLYQFNAFDLISLSSGLDLSGLFENDHNERQLTRFTTRERPSTVVSMLEEIAQIDDKFKVLKKDGIVRLEGCKSGIKGQLILHAEIFEVTSSLHVVEVTKVAGNTLEYSKFREQYLKPSFKEII</sequence>
<dbReference type="SUPFAM" id="SSF56112">
    <property type="entry name" value="Protein kinase-like (PK-like)"/>
    <property type="match status" value="1"/>
</dbReference>
<evidence type="ECO:0000313" key="16">
    <source>
        <dbReference type="EMBL" id="KAG2395960.1"/>
    </source>
</evidence>
<dbReference type="InterPro" id="IPR011009">
    <property type="entry name" value="Kinase-like_dom_sf"/>
</dbReference>
<evidence type="ECO:0000256" key="1">
    <source>
        <dbReference type="ARBA" id="ARBA00001936"/>
    </source>
</evidence>
<evidence type="ECO:0000256" key="9">
    <source>
        <dbReference type="ARBA" id="ARBA00023211"/>
    </source>
</evidence>
<name>A0A8T0K8D4_PHAAN</name>
<evidence type="ECO:0000256" key="11">
    <source>
        <dbReference type="ARBA" id="ARBA00048679"/>
    </source>
</evidence>
<dbReference type="Gene3D" id="1.10.510.10">
    <property type="entry name" value="Transferase(Phosphotransferase) domain 1"/>
    <property type="match status" value="2"/>
</dbReference>
<protein>
    <recommendedName>
        <fullName evidence="3">non-specific serine/threonine protein kinase</fullName>
        <ecNumber evidence="3">2.7.11.1</ecNumber>
    </recommendedName>
</protein>